<evidence type="ECO:0000313" key="2">
    <source>
        <dbReference type="EMBL" id="ODH26661.1"/>
    </source>
</evidence>
<organism evidence="2 3">
    <name type="scientific">Paracoccidioides brasiliensis</name>
    <dbReference type="NCBI Taxonomy" id="121759"/>
    <lineage>
        <taxon>Eukaryota</taxon>
        <taxon>Fungi</taxon>
        <taxon>Dikarya</taxon>
        <taxon>Ascomycota</taxon>
        <taxon>Pezizomycotina</taxon>
        <taxon>Eurotiomycetes</taxon>
        <taxon>Eurotiomycetidae</taxon>
        <taxon>Onygenales</taxon>
        <taxon>Ajellomycetaceae</taxon>
        <taxon>Paracoccidioides</taxon>
    </lineage>
</organism>
<accession>A0A1D2JD86</accession>
<gene>
    <name evidence="2" type="ORF">ACO22_04493</name>
</gene>
<dbReference type="VEuPathDB" id="FungiDB:PABG_03941"/>
<evidence type="ECO:0000313" key="3">
    <source>
        <dbReference type="Proteomes" id="UP000242814"/>
    </source>
</evidence>
<dbReference type="InterPro" id="IPR057373">
    <property type="entry name" value="ZNFX1"/>
</dbReference>
<name>A0A1D2JD86_PARBR</name>
<dbReference type="Proteomes" id="UP000242814">
    <property type="component" value="Unassembled WGS sequence"/>
</dbReference>
<protein>
    <recommendedName>
        <fullName evidence="1">ZNFX1 domain-containing protein</fullName>
    </recommendedName>
</protein>
<comment type="caution">
    <text evidence="2">The sequence shown here is derived from an EMBL/GenBank/DDBJ whole genome shotgun (WGS) entry which is preliminary data.</text>
</comment>
<evidence type="ECO:0000259" key="1">
    <source>
        <dbReference type="Pfam" id="PF25396"/>
    </source>
</evidence>
<dbReference type="VEuPathDB" id="FungiDB:PADG_07396"/>
<dbReference type="Pfam" id="PF25396">
    <property type="entry name" value="ZNFX1"/>
    <property type="match status" value="1"/>
</dbReference>
<feature type="domain" description="ZNFX1" evidence="1">
    <location>
        <begin position="104"/>
        <end position="182"/>
    </location>
</feature>
<proteinExistence type="predicted"/>
<dbReference type="EMBL" id="LZYO01000179">
    <property type="protein sequence ID" value="ODH26661.1"/>
    <property type="molecule type" value="Genomic_DNA"/>
</dbReference>
<sequence>MKDRHLNYTCFPGPSMYVQETRRAAAGHSWTAKPELPTANEILGIDENNGCADGSVNLLANKVQGSWPSTEIYLRTHYGLLREDAVAPLRDAVAYAKEDPRMKDSTDVCIYEKVYIVGLTCADAGVAVKIQFSTARAGKNIVWEYSSRLITGNIVTLTPANDMFKSKCIVAVVAARPLEEIKILLK</sequence>
<reference evidence="2 3" key="1">
    <citation type="submission" date="2016-06" db="EMBL/GenBank/DDBJ databases">
        <authorList>
            <person name="Kjaerup R.B."/>
            <person name="Dalgaard T.S."/>
            <person name="Juul-Madsen H.R."/>
        </authorList>
    </citation>
    <scope>NUCLEOTIDE SEQUENCE [LARGE SCALE GENOMIC DNA]</scope>
    <source>
        <strain evidence="2 3">Pb300</strain>
    </source>
</reference>
<dbReference type="AlphaFoldDB" id="A0A1D2JD86"/>